<evidence type="ECO:0000256" key="1">
    <source>
        <dbReference type="SAM" id="Phobius"/>
    </source>
</evidence>
<dbReference type="Pfam" id="PF05940">
    <property type="entry name" value="NnrS"/>
    <property type="match status" value="1"/>
</dbReference>
<proteinExistence type="predicted"/>
<feature type="transmembrane region" description="Helical" evidence="1">
    <location>
        <begin position="227"/>
        <end position="245"/>
    </location>
</feature>
<feature type="transmembrane region" description="Helical" evidence="1">
    <location>
        <begin position="251"/>
        <end position="268"/>
    </location>
</feature>
<evidence type="ECO:0000313" key="3">
    <source>
        <dbReference type="Proteomes" id="UP000325187"/>
    </source>
</evidence>
<protein>
    <submittedName>
        <fullName evidence="2">Short-chain dehydrogenase</fullName>
    </submittedName>
</protein>
<dbReference type="AlphaFoldDB" id="A0A5A7N1W7"/>
<keyword evidence="3" id="KW-1185">Reference proteome</keyword>
<dbReference type="Proteomes" id="UP000325187">
    <property type="component" value="Unassembled WGS sequence"/>
</dbReference>
<reference evidence="2 3" key="1">
    <citation type="submission" date="2019-09" db="EMBL/GenBank/DDBJ databases">
        <title>NBRP : Genome information of microbial organism related human and environment.</title>
        <authorList>
            <person name="Hattori M."/>
            <person name="Oshima K."/>
            <person name="Inaba H."/>
            <person name="Suda W."/>
            <person name="Sakamoto M."/>
            <person name="Iino T."/>
            <person name="Kitahara M."/>
            <person name="Oshida Y."/>
            <person name="Iida T."/>
            <person name="Kudo T."/>
            <person name="Itoh T."/>
            <person name="Ohkuma M."/>
        </authorList>
    </citation>
    <scope>NUCLEOTIDE SEQUENCE [LARGE SCALE GENOMIC DNA]</scope>
    <source>
        <strain evidence="2 3">Mie-1</strain>
    </source>
</reference>
<organism evidence="2 3">
    <name type="scientific">Iodidimonas gelatinilytica</name>
    <dbReference type="NCBI Taxonomy" id="1236966"/>
    <lineage>
        <taxon>Bacteria</taxon>
        <taxon>Pseudomonadati</taxon>
        <taxon>Pseudomonadota</taxon>
        <taxon>Alphaproteobacteria</taxon>
        <taxon>Iodidimonadales</taxon>
        <taxon>Iodidimonadaceae</taxon>
        <taxon>Iodidimonas</taxon>
    </lineage>
</organism>
<feature type="transmembrane region" description="Helical" evidence="1">
    <location>
        <begin position="316"/>
        <end position="335"/>
    </location>
</feature>
<name>A0A5A7N1W7_9PROT</name>
<evidence type="ECO:0000313" key="2">
    <source>
        <dbReference type="EMBL" id="GER01665.1"/>
    </source>
</evidence>
<feature type="transmembrane region" description="Helical" evidence="1">
    <location>
        <begin position="374"/>
        <end position="395"/>
    </location>
</feature>
<comment type="caution">
    <text evidence="2">The sequence shown here is derived from an EMBL/GenBank/DDBJ whole genome shotgun (WGS) entry which is preliminary data.</text>
</comment>
<feature type="transmembrane region" description="Helical" evidence="1">
    <location>
        <begin position="71"/>
        <end position="88"/>
    </location>
</feature>
<feature type="transmembrane region" description="Helical" evidence="1">
    <location>
        <begin position="188"/>
        <end position="206"/>
    </location>
</feature>
<keyword evidence="1" id="KW-1133">Transmembrane helix</keyword>
<feature type="transmembrane region" description="Helical" evidence="1">
    <location>
        <begin position="32"/>
        <end position="51"/>
    </location>
</feature>
<feature type="transmembrane region" description="Helical" evidence="1">
    <location>
        <begin position="280"/>
        <end position="304"/>
    </location>
</feature>
<keyword evidence="1" id="KW-0472">Membrane</keyword>
<feature type="transmembrane region" description="Helical" evidence="1">
    <location>
        <begin position="128"/>
        <end position="147"/>
    </location>
</feature>
<feature type="transmembrane region" description="Helical" evidence="1">
    <location>
        <begin position="100"/>
        <end position="122"/>
    </location>
</feature>
<feature type="transmembrane region" description="Helical" evidence="1">
    <location>
        <begin position="159"/>
        <end position="182"/>
    </location>
</feature>
<feature type="transmembrane region" description="Helical" evidence="1">
    <location>
        <begin position="347"/>
        <end position="368"/>
    </location>
</feature>
<keyword evidence="1" id="KW-0812">Transmembrane</keyword>
<dbReference type="EMBL" id="BKCM01000012">
    <property type="protein sequence ID" value="GER01665.1"/>
    <property type="molecule type" value="Genomic_DNA"/>
</dbReference>
<dbReference type="InterPro" id="IPR010266">
    <property type="entry name" value="NnrS"/>
</dbReference>
<sequence length="401" mass="43225">MAGTAETMKPAGIPRYRPFDGPVLFRQGFRPFFFGAGLWSLLSLLLWLMVVQGAVSLSLGANPLAWHAHEMIFGFTGAVIAGFLLTAIPNWTGRMPLQGVSLMVLFGTWLLGRLAMGLSALLSPALVAVLDLSFLLLLIAVVVREILAGRNWRNLPMPVALAALFIANLLTHLDLMGLAATGRMGERLGIATILFLIGLVGGRIIPSFTRNWLSKRGEKRLPASLGRFDKVSLFLMLVALIAWVSLPDSQIAGIFLLIAGGMSFLRLGRWQGHLCLSEPLIWSLHLGFFWLPLGLCLLGASIFLPQILPSMAGLHALTAGAVGSMTLAVMTRATLGHTGRTLTADRWTTMLYVLIAVAAAARVGASLAPISYSALLWVSGLLWVAAFGLFSAHYGRMLLFK</sequence>
<dbReference type="RefSeq" id="WP_210432598.1">
    <property type="nucleotide sequence ID" value="NZ_BKCM01000012.1"/>
</dbReference>
<gene>
    <name evidence="2" type="ORF">JCM17845_22880</name>
</gene>
<accession>A0A5A7N1W7</accession>